<evidence type="ECO:0000256" key="3">
    <source>
        <dbReference type="ARBA" id="ARBA00022833"/>
    </source>
</evidence>
<dbReference type="EC" id="2.7.1.4" evidence="6"/>
<accession>A0ABQ0A7W6</accession>
<gene>
    <name evidence="8" type="ORF">NBRC116591_15530</name>
</gene>
<dbReference type="SUPFAM" id="SSF53067">
    <property type="entry name" value="Actin-like ATPase domain"/>
    <property type="match status" value="1"/>
</dbReference>
<dbReference type="PROSITE" id="PS01125">
    <property type="entry name" value="ROK"/>
    <property type="match status" value="1"/>
</dbReference>
<dbReference type="InterPro" id="IPR049874">
    <property type="entry name" value="ROK_cs"/>
</dbReference>
<keyword evidence="9" id="KW-1185">Reference proteome</keyword>
<dbReference type="CDD" id="cd24067">
    <property type="entry name" value="ASKHA_NBD_ROK_BsFRK-like"/>
    <property type="match status" value="1"/>
</dbReference>
<keyword evidence="4" id="KW-0460">Magnesium</keyword>
<organism evidence="8 9">
    <name type="scientific">Sessilibacter corallicola</name>
    <dbReference type="NCBI Taxonomy" id="2904075"/>
    <lineage>
        <taxon>Bacteria</taxon>
        <taxon>Pseudomonadati</taxon>
        <taxon>Pseudomonadota</taxon>
        <taxon>Gammaproteobacteria</taxon>
        <taxon>Cellvibrionales</taxon>
        <taxon>Cellvibrionaceae</taxon>
        <taxon>Sessilibacter</taxon>
    </lineage>
</organism>
<dbReference type="EMBL" id="BAABWN010000004">
    <property type="protein sequence ID" value="GAA6167743.1"/>
    <property type="molecule type" value="Genomic_DNA"/>
</dbReference>
<comment type="catalytic activity">
    <reaction evidence="7">
        <text>D-fructose + ATP = D-fructose 6-phosphate + ADP + H(+)</text>
        <dbReference type="Rhea" id="RHEA:16125"/>
        <dbReference type="ChEBI" id="CHEBI:15378"/>
        <dbReference type="ChEBI" id="CHEBI:30616"/>
        <dbReference type="ChEBI" id="CHEBI:37721"/>
        <dbReference type="ChEBI" id="CHEBI:61527"/>
        <dbReference type="ChEBI" id="CHEBI:456216"/>
        <dbReference type="EC" id="2.7.1.4"/>
    </reaction>
</comment>
<dbReference type="Proteomes" id="UP001465153">
    <property type="component" value="Unassembled WGS sequence"/>
</dbReference>
<evidence type="ECO:0000256" key="1">
    <source>
        <dbReference type="ARBA" id="ARBA00001946"/>
    </source>
</evidence>
<keyword evidence="5" id="KW-0119">Carbohydrate metabolism</keyword>
<dbReference type="Gene3D" id="3.30.420.40">
    <property type="match status" value="2"/>
</dbReference>
<name>A0ABQ0A7W6_9GAMM</name>
<reference evidence="8 9" key="1">
    <citation type="submission" date="2024-04" db="EMBL/GenBank/DDBJ databases">
        <title>Draft genome sequence of Sessilibacter corallicola NBRC 116591.</title>
        <authorList>
            <person name="Miyakawa T."/>
            <person name="Kusuya Y."/>
            <person name="Miura T."/>
        </authorList>
    </citation>
    <scope>NUCLEOTIDE SEQUENCE [LARGE SCALE GENOMIC DNA]</scope>
    <source>
        <strain evidence="8 9">KU-00831-HH</strain>
    </source>
</reference>
<evidence type="ECO:0000256" key="2">
    <source>
        <dbReference type="ARBA" id="ARBA00022723"/>
    </source>
</evidence>
<evidence type="ECO:0000256" key="7">
    <source>
        <dbReference type="ARBA" id="ARBA00048451"/>
    </source>
</evidence>
<evidence type="ECO:0000256" key="5">
    <source>
        <dbReference type="ARBA" id="ARBA00023277"/>
    </source>
</evidence>
<evidence type="ECO:0000256" key="4">
    <source>
        <dbReference type="ARBA" id="ARBA00022842"/>
    </source>
</evidence>
<dbReference type="InterPro" id="IPR000600">
    <property type="entry name" value="ROK"/>
</dbReference>
<evidence type="ECO:0000313" key="8">
    <source>
        <dbReference type="EMBL" id="GAA6167743.1"/>
    </source>
</evidence>
<sequence>MFGAIEAGGTKFVCAVGNSPDDIIESAVIDTTSPEKTMAQVKQFFQQQFPEPIRAIGLGAFGPICLEKHNENFGSILESPKESWSGFNIYRYLTSNFKVPIHVTTDVNAALLGEFYFGIAKGLHSVVYLTVGTGIGGGAIINNRLISGISHPEFGHMMCKPHPKDIDFKGVCPYHGGHCFEGVASGPAIKARSKKPGYEISEDDELWDIEAYYLAQLTFNLVSTFAPQKVILGGGVMKQSHLFDRIRTHFNLLNKGYTQLDAFNLNVNELVSPVALDGNAGVMGCLYLAKYGFGKLVT</sequence>
<dbReference type="Pfam" id="PF00480">
    <property type="entry name" value="ROK"/>
    <property type="match status" value="1"/>
</dbReference>
<dbReference type="RefSeq" id="WP_353302376.1">
    <property type="nucleotide sequence ID" value="NZ_BAABWN010000004.1"/>
</dbReference>
<dbReference type="InterPro" id="IPR043129">
    <property type="entry name" value="ATPase_NBD"/>
</dbReference>
<evidence type="ECO:0000256" key="6">
    <source>
        <dbReference type="ARBA" id="ARBA00038887"/>
    </source>
</evidence>
<dbReference type="PANTHER" id="PTHR42742:SF3">
    <property type="entry name" value="FRUCTOKINASE"/>
    <property type="match status" value="1"/>
</dbReference>
<dbReference type="InterPro" id="IPR051804">
    <property type="entry name" value="Carb_Metab_Reg_Kinase/Isom"/>
</dbReference>
<proteinExistence type="predicted"/>
<dbReference type="PANTHER" id="PTHR42742">
    <property type="entry name" value="TRANSCRIPTIONAL REPRESSOR MPRA"/>
    <property type="match status" value="1"/>
</dbReference>
<comment type="cofactor">
    <cofactor evidence="1">
        <name>Mg(2+)</name>
        <dbReference type="ChEBI" id="CHEBI:18420"/>
    </cofactor>
</comment>
<keyword evidence="2" id="KW-0479">Metal-binding</keyword>
<protein>
    <recommendedName>
        <fullName evidence="6">fructokinase</fullName>
        <ecNumber evidence="6">2.7.1.4</ecNumber>
    </recommendedName>
</protein>
<keyword evidence="3" id="KW-0862">Zinc</keyword>
<comment type="caution">
    <text evidence="8">The sequence shown here is derived from an EMBL/GenBank/DDBJ whole genome shotgun (WGS) entry which is preliminary data.</text>
</comment>
<evidence type="ECO:0000313" key="9">
    <source>
        <dbReference type="Proteomes" id="UP001465153"/>
    </source>
</evidence>